<dbReference type="AlphaFoldDB" id="A0A6A6WSC7"/>
<proteinExistence type="predicted"/>
<evidence type="ECO:0000256" key="1">
    <source>
        <dbReference type="SAM" id="MobiDB-lite"/>
    </source>
</evidence>
<protein>
    <submittedName>
        <fullName evidence="2">Uncharacterized protein</fullName>
    </submittedName>
</protein>
<feature type="region of interest" description="Disordered" evidence="1">
    <location>
        <begin position="224"/>
        <end position="243"/>
    </location>
</feature>
<name>A0A6A6WSC7_9PLEO</name>
<organism evidence="2 3">
    <name type="scientific">Melanomma pulvis-pyrius CBS 109.77</name>
    <dbReference type="NCBI Taxonomy" id="1314802"/>
    <lineage>
        <taxon>Eukaryota</taxon>
        <taxon>Fungi</taxon>
        <taxon>Dikarya</taxon>
        <taxon>Ascomycota</taxon>
        <taxon>Pezizomycotina</taxon>
        <taxon>Dothideomycetes</taxon>
        <taxon>Pleosporomycetidae</taxon>
        <taxon>Pleosporales</taxon>
        <taxon>Melanommataceae</taxon>
        <taxon>Melanomma</taxon>
    </lineage>
</organism>
<dbReference type="EMBL" id="MU002373">
    <property type="protein sequence ID" value="KAF2787016.1"/>
    <property type="molecule type" value="Genomic_DNA"/>
</dbReference>
<feature type="compositionally biased region" description="Basic and acidic residues" evidence="1">
    <location>
        <begin position="131"/>
        <end position="142"/>
    </location>
</feature>
<sequence>MSFDRRIRDNKEDIDTLYDITTSHTNIFTNISAGLRIHETSTSLYEQAINDYASRLTVAIEEDREAKTKEGDAIAKSLQSLEQRTESNTRRIENQDQVNTSLRDLMEQRLKPLEEKMALLLQKQMTESEEPSDKEKASKEEESANEEPPNPILDPNTPVSATDLLKVLEIMERLYVTTSTDRQHSRQRVTSLASEVEQFTEWEVDFKRRIDEMQAKIDALNAQRDGVEQASWGSSSWVDDVDR</sequence>
<accession>A0A6A6WSC7</accession>
<reference evidence="2" key="1">
    <citation type="journal article" date="2020" name="Stud. Mycol.">
        <title>101 Dothideomycetes genomes: a test case for predicting lifestyles and emergence of pathogens.</title>
        <authorList>
            <person name="Haridas S."/>
            <person name="Albert R."/>
            <person name="Binder M."/>
            <person name="Bloem J."/>
            <person name="Labutti K."/>
            <person name="Salamov A."/>
            <person name="Andreopoulos B."/>
            <person name="Baker S."/>
            <person name="Barry K."/>
            <person name="Bills G."/>
            <person name="Bluhm B."/>
            <person name="Cannon C."/>
            <person name="Castanera R."/>
            <person name="Culley D."/>
            <person name="Daum C."/>
            <person name="Ezra D."/>
            <person name="Gonzalez J."/>
            <person name="Henrissat B."/>
            <person name="Kuo A."/>
            <person name="Liang C."/>
            <person name="Lipzen A."/>
            <person name="Lutzoni F."/>
            <person name="Magnuson J."/>
            <person name="Mondo S."/>
            <person name="Nolan M."/>
            <person name="Ohm R."/>
            <person name="Pangilinan J."/>
            <person name="Park H.-J."/>
            <person name="Ramirez L."/>
            <person name="Alfaro M."/>
            <person name="Sun H."/>
            <person name="Tritt A."/>
            <person name="Yoshinaga Y."/>
            <person name="Zwiers L.-H."/>
            <person name="Turgeon B."/>
            <person name="Goodwin S."/>
            <person name="Spatafora J."/>
            <person name="Crous P."/>
            <person name="Grigoriev I."/>
        </authorList>
    </citation>
    <scope>NUCLEOTIDE SEQUENCE</scope>
    <source>
        <strain evidence="2">CBS 109.77</strain>
    </source>
</reference>
<evidence type="ECO:0000313" key="3">
    <source>
        <dbReference type="Proteomes" id="UP000799757"/>
    </source>
</evidence>
<evidence type="ECO:0000313" key="2">
    <source>
        <dbReference type="EMBL" id="KAF2787016.1"/>
    </source>
</evidence>
<feature type="region of interest" description="Disordered" evidence="1">
    <location>
        <begin position="124"/>
        <end position="158"/>
    </location>
</feature>
<gene>
    <name evidence="2" type="ORF">K505DRAFT_343305</name>
</gene>
<keyword evidence="3" id="KW-1185">Reference proteome</keyword>
<feature type="compositionally biased region" description="Low complexity" evidence="1">
    <location>
        <begin position="231"/>
        <end position="243"/>
    </location>
</feature>
<dbReference type="Proteomes" id="UP000799757">
    <property type="component" value="Unassembled WGS sequence"/>
</dbReference>